<protein>
    <submittedName>
        <fullName evidence="1">Uncharacterized protein</fullName>
    </submittedName>
</protein>
<proteinExistence type="predicted"/>
<accession>A0A934WXC1</accession>
<evidence type="ECO:0000313" key="1">
    <source>
        <dbReference type="EMBL" id="MBK6264858.1"/>
    </source>
</evidence>
<organism evidence="1 2">
    <name type="scientific">Marivirga aurantiaca</name>
    <dbReference type="NCBI Taxonomy" id="2802615"/>
    <lineage>
        <taxon>Bacteria</taxon>
        <taxon>Pseudomonadati</taxon>
        <taxon>Bacteroidota</taxon>
        <taxon>Cytophagia</taxon>
        <taxon>Cytophagales</taxon>
        <taxon>Marivirgaceae</taxon>
        <taxon>Marivirga</taxon>
    </lineage>
</organism>
<reference evidence="1" key="1">
    <citation type="submission" date="2021-01" db="EMBL/GenBank/DDBJ databases">
        <title>Marivirga aurantiaca sp. nov., isolated from intertidal surface sediments.</title>
        <authorList>
            <person name="Zhang M."/>
        </authorList>
    </citation>
    <scope>NUCLEOTIDE SEQUENCE</scope>
    <source>
        <strain evidence="1">S37H4</strain>
    </source>
</reference>
<name>A0A934WXC1_9BACT</name>
<sequence length="141" mass="16053">METLKITESSLVNEENILTRYSFATTYFDSTLKIVGVVWHGTFKTEDYIQLFDKIFEDIQGKNPIGFYSDIRKQGVVPVEARKYFENVCSPKGTAMGMNKTGVVTDASPFKKYYLNTVIKMTKRPVKLTSNPVEALEFILS</sequence>
<evidence type="ECO:0000313" key="2">
    <source>
        <dbReference type="Proteomes" id="UP000611723"/>
    </source>
</evidence>
<dbReference type="AlphaFoldDB" id="A0A934WXC1"/>
<comment type="caution">
    <text evidence="1">The sequence shown here is derived from an EMBL/GenBank/DDBJ whole genome shotgun (WGS) entry which is preliminary data.</text>
</comment>
<keyword evidence="2" id="KW-1185">Reference proteome</keyword>
<dbReference type="RefSeq" id="WP_201430524.1">
    <property type="nucleotide sequence ID" value="NZ_JAEQBW010000002.1"/>
</dbReference>
<dbReference type="EMBL" id="JAEQBW010000002">
    <property type="protein sequence ID" value="MBK6264858.1"/>
    <property type="molecule type" value="Genomic_DNA"/>
</dbReference>
<dbReference type="Proteomes" id="UP000611723">
    <property type="component" value="Unassembled WGS sequence"/>
</dbReference>
<gene>
    <name evidence="1" type="ORF">JKA74_07405</name>
</gene>